<dbReference type="InterPro" id="IPR050695">
    <property type="entry name" value="N-acetylmuramoyl_amidase_3"/>
</dbReference>
<dbReference type="CDD" id="cd02696">
    <property type="entry name" value="MurNAc-LAA"/>
    <property type="match status" value="1"/>
</dbReference>
<organism evidence="6 7">
    <name type="scientific">Candidatus Desulfatibia profunda</name>
    <dbReference type="NCBI Taxonomy" id="2841695"/>
    <lineage>
        <taxon>Bacteria</taxon>
        <taxon>Pseudomonadati</taxon>
        <taxon>Thermodesulfobacteriota</taxon>
        <taxon>Desulfobacteria</taxon>
        <taxon>Desulfobacterales</taxon>
        <taxon>Desulfobacterales incertae sedis</taxon>
        <taxon>Candidatus Desulfatibia</taxon>
    </lineage>
</organism>
<dbReference type="PANTHER" id="PTHR30404:SF0">
    <property type="entry name" value="N-ACETYLMURAMOYL-L-ALANINE AMIDASE AMIC"/>
    <property type="match status" value="1"/>
</dbReference>
<dbReference type="GO" id="GO:0030288">
    <property type="term" value="C:outer membrane-bounded periplasmic space"/>
    <property type="evidence" value="ECO:0007669"/>
    <property type="project" value="TreeGrafter"/>
</dbReference>
<gene>
    <name evidence="6" type="ORF">H8E23_03580</name>
</gene>
<dbReference type="EC" id="3.5.1.28" evidence="2"/>
<dbReference type="Proteomes" id="UP000603434">
    <property type="component" value="Unassembled WGS sequence"/>
</dbReference>
<accession>A0A8J6NKQ7</accession>
<dbReference type="SMART" id="SM00646">
    <property type="entry name" value="Ami_3"/>
    <property type="match status" value="1"/>
</dbReference>
<evidence type="ECO:0000256" key="4">
    <source>
        <dbReference type="SAM" id="Phobius"/>
    </source>
</evidence>
<dbReference type="Gene3D" id="3.40.630.40">
    <property type="entry name" value="Zn-dependent exopeptidases"/>
    <property type="match status" value="1"/>
</dbReference>
<dbReference type="EMBL" id="JACNJH010000091">
    <property type="protein sequence ID" value="MBC8360465.1"/>
    <property type="molecule type" value="Genomic_DNA"/>
</dbReference>
<feature type="transmembrane region" description="Helical" evidence="4">
    <location>
        <begin position="12"/>
        <end position="29"/>
    </location>
</feature>
<keyword evidence="3" id="KW-0378">Hydrolase</keyword>
<dbReference type="GO" id="GO:0008745">
    <property type="term" value="F:N-acetylmuramoyl-L-alanine amidase activity"/>
    <property type="evidence" value="ECO:0007669"/>
    <property type="project" value="UniProtKB-EC"/>
</dbReference>
<keyword evidence="4" id="KW-0812">Transmembrane</keyword>
<comment type="catalytic activity">
    <reaction evidence="1">
        <text>Hydrolyzes the link between N-acetylmuramoyl residues and L-amino acid residues in certain cell-wall glycopeptides.</text>
        <dbReference type="EC" id="3.5.1.28"/>
    </reaction>
</comment>
<evidence type="ECO:0000313" key="7">
    <source>
        <dbReference type="Proteomes" id="UP000603434"/>
    </source>
</evidence>
<keyword evidence="4" id="KW-1133">Transmembrane helix</keyword>
<name>A0A8J6NKQ7_9BACT</name>
<dbReference type="Pfam" id="PF01520">
    <property type="entry name" value="Amidase_3"/>
    <property type="match status" value="1"/>
</dbReference>
<evidence type="ECO:0000256" key="2">
    <source>
        <dbReference type="ARBA" id="ARBA00011901"/>
    </source>
</evidence>
<proteinExistence type="predicted"/>
<keyword evidence="4" id="KW-0472">Membrane</keyword>
<dbReference type="GO" id="GO:0009253">
    <property type="term" value="P:peptidoglycan catabolic process"/>
    <property type="evidence" value="ECO:0007669"/>
    <property type="project" value="InterPro"/>
</dbReference>
<protein>
    <recommendedName>
        <fullName evidence="2">N-acetylmuramoyl-L-alanine amidase</fullName>
        <ecNumber evidence="2">3.5.1.28</ecNumber>
    </recommendedName>
</protein>
<sequence>MSPYCKQYAITFYLMVLCYAIVPAATLAFEGNAKNPIVDDYQYVIVLDPGHGGDDQGAKGPDGTLEKDVTLNLARMLAVELGNKHKVILTRTDDYRLDVPDRTAVANHEDADLFISLHAGGSFFHQASGMTLYYFKEPTGSALTLDPEYSKPLKPSTQIPWNKIQNRHKTTSSVLAELIRKRLSEQMIFIESKVQGAPLMVLEGADMPAIVIEIGYITNPAEEKALRDIETLAKIAKGIGNAIEDFFQKVR</sequence>
<reference evidence="6 7" key="1">
    <citation type="submission" date="2020-08" db="EMBL/GenBank/DDBJ databases">
        <title>Bridging the membrane lipid divide: bacteria of the FCB group superphylum have the potential to synthesize archaeal ether lipids.</title>
        <authorList>
            <person name="Villanueva L."/>
            <person name="Von Meijenfeldt F.A.B."/>
            <person name="Westbye A.B."/>
            <person name="Yadav S."/>
            <person name="Hopmans E.C."/>
            <person name="Dutilh B.E."/>
            <person name="Sinninghe Damste J.S."/>
        </authorList>
    </citation>
    <scope>NUCLEOTIDE SEQUENCE [LARGE SCALE GENOMIC DNA]</scope>
    <source>
        <strain evidence="6">NIOZ-UU30</strain>
    </source>
</reference>
<evidence type="ECO:0000256" key="1">
    <source>
        <dbReference type="ARBA" id="ARBA00001561"/>
    </source>
</evidence>
<comment type="caution">
    <text evidence="6">The sequence shown here is derived from an EMBL/GenBank/DDBJ whole genome shotgun (WGS) entry which is preliminary data.</text>
</comment>
<feature type="domain" description="MurNAc-LAA" evidence="5">
    <location>
        <begin position="103"/>
        <end position="244"/>
    </location>
</feature>
<dbReference type="AlphaFoldDB" id="A0A8J6NKQ7"/>
<dbReference type="InterPro" id="IPR002508">
    <property type="entry name" value="MurNAc-LAA_cat"/>
</dbReference>
<evidence type="ECO:0000313" key="6">
    <source>
        <dbReference type="EMBL" id="MBC8360465.1"/>
    </source>
</evidence>
<dbReference type="SUPFAM" id="SSF53187">
    <property type="entry name" value="Zn-dependent exopeptidases"/>
    <property type="match status" value="1"/>
</dbReference>
<dbReference type="PANTHER" id="PTHR30404">
    <property type="entry name" value="N-ACETYLMURAMOYL-L-ALANINE AMIDASE"/>
    <property type="match status" value="1"/>
</dbReference>
<evidence type="ECO:0000256" key="3">
    <source>
        <dbReference type="ARBA" id="ARBA00022801"/>
    </source>
</evidence>
<evidence type="ECO:0000259" key="5">
    <source>
        <dbReference type="SMART" id="SM00646"/>
    </source>
</evidence>